<dbReference type="InterPro" id="IPR022488">
    <property type="entry name" value="PPK2-related"/>
</dbReference>
<reference evidence="3" key="1">
    <citation type="submission" date="2009-07" db="EMBL/GenBank/DDBJ databases">
        <title>Complete sequence of chromosome of Methylovorus sp. SIP3-4.</title>
        <authorList>
            <person name="Lucas S."/>
            <person name="Copeland A."/>
            <person name="Lapidus A."/>
            <person name="Glavina del Rio T."/>
            <person name="Tice H."/>
            <person name="Bruce D."/>
            <person name="Goodwin L."/>
            <person name="Pitluck S."/>
            <person name="Clum A."/>
            <person name="Larimer F."/>
            <person name="Land M."/>
            <person name="Hauser L."/>
            <person name="Kyrpides N."/>
            <person name="Mikhailova N."/>
            <person name="Kayluzhnaya M."/>
            <person name="Chistoserdova L."/>
        </authorList>
    </citation>
    <scope>NUCLEOTIDE SEQUENCE [LARGE SCALE GENOMIC DNA]</scope>
    <source>
        <strain evidence="3">SIP3-4</strain>
    </source>
</reference>
<dbReference type="PANTHER" id="PTHR34383:SF3">
    <property type="entry name" value="POLYPHOSPHATE:AMP PHOSPHOTRANSFERASE"/>
    <property type="match status" value="1"/>
</dbReference>
<dbReference type="Pfam" id="PF03976">
    <property type="entry name" value="PPK2"/>
    <property type="match status" value="2"/>
</dbReference>
<dbReference type="eggNOG" id="COG2326">
    <property type="taxonomic scope" value="Bacteria"/>
</dbReference>
<dbReference type="GO" id="GO:0006797">
    <property type="term" value="P:polyphosphate metabolic process"/>
    <property type="evidence" value="ECO:0007669"/>
    <property type="project" value="InterPro"/>
</dbReference>
<feature type="domain" description="Polyphosphate kinase-2-related" evidence="1">
    <location>
        <begin position="269"/>
        <end position="492"/>
    </location>
</feature>
<dbReference type="EMBL" id="CP001674">
    <property type="protein sequence ID" value="ACT50394.1"/>
    <property type="molecule type" value="Genomic_DNA"/>
</dbReference>
<dbReference type="OrthoDB" id="9775224at2"/>
<evidence type="ECO:0000313" key="2">
    <source>
        <dbReference type="EMBL" id="ACT50394.1"/>
    </source>
</evidence>
<sequence>MFESAEIGHKIDREEYKKRLPALREALLDAQYDMLQSRKFPVIVLIGGVNGGGKGETANILNEWFDPRHINTFAFGPATSEESQRPPMWRFWQSLPPQGEIGILFGSWYNDPITDKSHGKIKKNALDKAIEDIVRLERMLTDEGTLLIKLWFHLSKDQQKTRIKSLQKDPATRWRITDQDMAELKLYDKIKNVSGHVIRETSTAFAPWVIVEGYDANYRNLTAGQVILEAIRNRLDNKPRPPSALAAPFMPPLDQLRIVDTLNLDQSLGKEEYSLQLEKTQGKLNQLTRHPAFRKISVVIVFEGVDAAGKGGSIRRITQALDARSYNVVPIAAPTEEERQHPYLWRFWRHLPRRGRITIFDRSWYGRVLVERVEGLCADADWQRAYAEINDFEEQIADHKTLVVKFWLQISPEEQLARFEAREKTSFKRFKITEEDWRNRSKWDAYQDAVCDMIDRTSTGQSPWTLIEANDKYFARIKILKTLCTRLEAALEDQEKAEGNKK</sequence>
<dbReference type="InterPro" id="IPR022489">
    <property type="entry name" value="PolyP_AMP_Tfrase"/>
</dbReference>
<dbReference type="GO" id="GO:0043751">
    <property type="term" value="F:polyphosphate:AMP phosphotransferase activity"/>
    <property type="evidence" value="ECO:0007669"/>
    <property type="project" value="InterPro"/>
</dbReference>
<proteinExistence type="predicted"/>
<dbReference type="Proteomes" id="UP000002743">
    <property type="component" value="Chromosome"/>
</dbReference>
<dbReference type="AlphaFoldDB" id="C6XCW9"/>
<reference evidence="2 3" key="2">
    <citation type="journal article" date="2011" name="J. Bacteriol.">
        <title>Genomes of three methylotrophs from a single niche uncover genetic and metabolic divergence of Methylophilaceae.</title>
        <authorList>
            <person name="Lapidus A."/>
            <person name="Clum A."/>
            <person name="Labutti K."/>
            <person name="Kaluzhnaya M.G."/>
            <person name="Lim S."/>
            <person name="Beck D.A."/>
            <person name="Glavina Del Rio T."/>
            <person name="Nolan M."/>
            <person name="Mavromatis K."/>
            <person name="Huntemann M."/>
            <person name="Lucas S."/>
            <person name="Lidstrom M.E."/>
            <person name="Ivanova N."/>
            <person name="Chistoserdova L."/>
        </authorList>
    </citation>
    <scope>NUCLEOTIDE SEQUENCE [LARGE SCALE GENOMIC DNA]</scope>
    <source>
        <strain evidence="2 3">SIP3-4</strain>
    </source>
</reference>
<dbReference type="NCBIfam" id="TIGR03708">
    <property type="entry name" value="poly_P_AMP_trns"/>
    <property type="match status" value="1"/>
</dbReference>
<gene>
    <name evidence="2" type="ordered locus">Msip34_1147</name>
</gene>
<dbReference type="RefSeq" id="WP_015829899.1">
    <property type="nucleotide sequence ID" value="NC_012969.1"/>
</dbReference>
<organism evidence="2 3">
    <name type="scientific">Methylovorus glucosotrophus (strain SIP3-4)</name>
    <dbReference type="NCBI Taxonomy" id="582744"/>
    <lineage>
        <taxon>Bacteria</taxon>
        <taxon>Pseudomonadati</taxon>
        <taxon>Pseudomonadota</taxon>
        <taxon>Betaproteobacteria</taxon>
        <taxon>Nitrosomonadales</taxon>
        <taxon>Methylophilaceae</taxon>
        <taxon>Methylovorus</taxon>
    </lineage>
</organism>
<evidence type="ECO:0000259" key="1">
    <source>
        <dbReference type="Pfam" id="PF03976"/>
    </source>
</evidence>
<accession>C6XCW9</accession>
<dbReference type="KEGG" id="mei:Msip34_1147"/>
<keyword evidence="3" id="KW-1185">Reference proteome</keyword>
<dbReference type="PANTHER" id="PTHR34383">
    <property type="entry name" value="POLYPHOSPHATE:AMP PHOSPHOTRANSFERASE-RELATED"/>
    <property type="match status" value="1"/>
</dbReference>
<name>C6XCW9_METGS</name>
<dbReference type="InterPro" id="IPR027417">
    <property type="entry name" value="P-loop_NTPase"/>
</dbReference>
<dbReference type="Gene3D" id="3.40.50.300">
    <property type="entry name" value="P-loop containing nucleotide triphosphate hydrolases"/>
    <property type="match status" value="2"/>
</dbReference>
<protein>
    <recommendedName>
        <fullName evidence="1">Polyphosphate kinase-2-related domain-containing protein</fullName>
    </recommendedName>
</protein>
<feature type="domain" description="Polyphosphate kinase-2-related" evidence="1">
    <location>
        <begin position="11"/>
        <end position="235"/>
    </location>
</feature>
<dbReference type="STRING" id="582744.Msip34_1147"/>
<evidence type="ECO:0000313" key="3">
    <source>
        <dbReference type="Proteomes" id="UP000002743"/>
    </source>
</evidence>
<dbReference type="SUPFAM" id="SSF52540">
    <property type="entry name" value="P-loop containing nucleoside triphosphate hydrolases"/>
    <property type="match status" value="2"/>
</dbReference>
<dbReference type="HOGENOM" id="CLU_033786_2_1_4"/>